<comment type="caution">
    <text evidence="3">The sequence shown here is derived from an EMBL/GenBank/DDBJ whole genome shotgun (WGS) entry which is preliminary data.</text>
</comment>
<dbReference type="Proteomes" id="UP001055167">
    <property type="component" value="Unassembled WGS sequence"/>
</dbReference>
<sequence length="131" mass="14172">MTRLAAALALVLAGLAPQAHPARAADFDEPPPYAGLRDEGRPPPRFARPEPSETCRVFVKRRIDPDGEEVVRRVRVCDDGPAYREHGRWGGPPPWARGRPGGWGGARFERPPAPGQDPTGEGAPGEGPEPW</sequence>
<organism evidence="3 4">
    <name type="scientific">Methylobacterium crusticola</name>
    <dbReference type="NCBI Taxonomy" id="1697972"/>
    <lineage>
        <taxon>Bacteria</taxon>
        <taxon>Pseudomonadati</taxon>
        <taxon>Pseudomonadota</taxon>
        <taxon>Alphaproteobacteria</taxon>
        <taxon>Hyphomicrobiales</taxon>
        <taxon>Methylobacteriaceae</taxon>
        <taxon>Methylobacterium</taxon>
    </lineage>
</organism>
<gene>
    <name evidence="3" type="ORF">OPKNFCMD_0169</name>
</gene>
<name>A0ABQ4QQ99_9HYPH</name>
<keyword evidence="4" id="KW-1185">Reference proteome</keyword>
<feature type="region of interest" description="Disordered" evidence="1">
    <location>
        <begin position="19"/>
        <end position="52"/>
    </location>
</feature>
<evidence type="ECO:0000313" key="4">
    <source>
        <dbReference type="Proteomes" id="UP001055167"/>
    </source>
</evidence>
<protein>
    <recommendedName>
        <fullName evidence="5">Energy transducer TonB</fullName>
    </recommendedName>
</protein>
<feature type="compositionally biased region" description="Low complexity" evidence="1">
    <location>
        <begin position="118"/>
        <end position="131"/>
    </location>
</feature>
<feature type="region of interest" description="Disordered" evidence="1">
    <location>
        <begin position="81"/>
        <end position="131"/>
    </location>
</feature>
<reference evidence="3" key="2">
    <citation type="submission" date="2021-08" db="EMBL/GenBank/DDBJ databases">
        <authorList>
            <person name="Tani A."/>
            <person name="Ola A."/>
            <person name="Ogura Y."/>
            <person name="Katsura K."/>
            <person name="Hayashi T."/>
        </authorList>
    </citation>
    <scope>NUCLEOTIDE SEQUENCE</scope>
    <source>
        <strain evidence="3">KCTC 52305</strain>
    </source>
</reference>
<reference evidence="3" key="1">
    <citation type="journal article" date="2021" name="Front. Microbiol.">
        <title>Comprehensive Comparative Genomics and Phenotyping of Methylobacterium Species.</title>
        <authorList>
            <person name="Alessa O."/>
            <person name="Ogura Y."/>
            <person name="Fujitani Y."/>
            <person name="Takami H."/>
            <person name="Hayashi T."/>
            <person name="Sahin N."/>
            <person name="Tani A."/>
        </authorList>
    </citation>
    <scope>NUCLEOTIDE SEQUENCE</scope>
    <source>
        <strain evidence="3">KCTC 52305</strain>
    </source>
</reference>
<evidence type="ECO:0000256" key="2">
    <source>
        <dbReference type="SAM" id="SignalP"/>
    </source>
</evidence>
<dbReference type="EMBL" id="BPQH01000001">
    <property type="protein sequence ID" value="GJD47461.1"/>
    <property type="molecule type" value="Genomic_DNA"/>
</dbReference>
<evidence type="ECO:0008006" key="5">
    <source>
        <dbReference type="Google" id="ProtNLM"/>
    </source>
</evidence>
<evidence type="ECO:0000256" key="1">
    <source>
        <dbReference type="SAM" id="MobiDB-lite"/>
    </source>
</evidence>
<proteinExistence type="predicted"/>
<accession>A0ABQ4QQ99</accession>
<evidence type="ECO:0000313" key="3">
    <source>
        <dbReference type="EMBL" id="GJD47461.1"/>
    </source>
</evidence>
<keyword evidence="2" id="KW-0732">Signal</keyword>
<dbReference type="RefSeq" id="WP_128561970.1">
    <property type="nucleotide sequence ID" value="NZ_BPQH01000001.1"/>
</dbReference>
<feature type="chain" id="PRO_5045866837" description="Energy transducer TonB" evidence="2">
    <location>
        <begin position="25"/>
        <end position="131"/>
    </location>
</feature>
<feature type="signal peptide" evidence="2">
    <location>
        <begin position="1"/>
        <end position="24"/>
    </location>
</feature>
<feature type="compositionally biased region" description="Basic and acidic residues" evidence="1">
    <location>
        <begin position="36"/>
        <end position="52"/>
    </location>
</feature>